<organism evidence="1 2">
    <name type="scientific">Trematosphaeria pertusa</name>
    <dbReference type="NCBI Taxonomy" id="390896"/>
    <lineage>
        <taxon>Eukaryota</taxon>
        <taxon>Fungi</taxon>
        <taxon>Dikarya</taxon>
        <taxon>Ascomycota</taxon>
        <taxon>Pezizomycotina</taxon>
        <taxon>Dothideomycetes</taxon>
        <taxon>Pleosporomycetidae</taxon>
        <taxon>Pleosporales</taxon>
        <taxon>Massarineae</taxon>
        <taxon>Trematosphaeriaceae</taxon>
        <taxon>Trematosphaeria</taxon>
    </lineage>
</organism>
<dbReference type="GeneID" id="54580888"/>
<sequence>MQPPHRHRISSPTQFLADAHACNLEKESDAGNKPCWAGSEPVFFSLMHRRPLISI</sequence>
<dbReference type="Proteomes" id="UP000800094">
    <property type="component" value="Unassembled WGS sequence"/>
</dbReference>
<gene>
    <name evidence="1" type="ORF">BU26DRAFT_513157</name>
</gene>
<dbReference type="AlphaFoldDB" id="A0A6A6J0U3"/>
<protein>
    <submittedName>
        <fullName evidence="1">Uncharacterized protein</fullName>
    </submittedName>
</protein>
<evidence type="ECO:0000313" key="2">
    <source>
        <dbReference type="Proteomes" id="UP000800094"/>
    </source>
</evidence>
<proteinExistence type="predicted"/>
<dbReference type="RefSeq" id="XP_033691323.1">
    <property type="nucleotide sequence ID" value="XM_033827558.1"/>
</dbReference>
<dbReference type="EMBL" id="ML987189">
    <property type="protein sequence ID" value="KAF2256319.1"/>
    <property type="molecule type" value="Genomic_DNA"/>
</dbReference>
<name>A0A6A6J0U3_9PLEO</name>
<accession>A0A6A6J0U3</accession>
<evidence type="ECO:0000313" key="1">
    <source>
        <dbReference type="EMBL" id="KAF2256319.1"/>
    </source>
</evidence>
<reference evidence="1" key="1">
    <citation type="journal article" date="2020" name="Stud. Mycol.">
        <title>101 Dothideomycetes genomes: a test case for predicting lifestyles and emergence of pathogens.</title>
        <authorList>
            <person name="Haridas S."/>
            <person name="Albert R."/>
            <person name="Binder M."/>
            <person name="Bloem J."/>
            <person name="Labutti K."/>
            <person name="Salamov A."/>
            <person name="Andreopoulos B."/>
            <person name="Baker S."/>
            <person name="Barry K."/>
            <person name="Bills G."/>
            <person name="Bluhm B."/>
            <person name="Cannon C."/>
            <person name="Castanera R."/>
            <person name="Culley D."/>
            <person name="Daum C."/>
            <person name="Ezra D."/>
            <person name="Gonzalez J."/>
            <person name="Henrissat B."/>
            <person name="Kuo A."/>
            <person name="Liang C."/>
            <person name="Lipzen A."/>
            <person name="Lutzoni F."/>
            <person name="Magnuson J."/>
            <person name="Mondo S."/>
            <person name="Nolan M."/>
            <person name="Ohm R."/>
            <person name="Pangilinan J."/>
            <person name="Park H.-J."/>
            <person name="Ramirez L."/>
            <person name="Alfaro M."/>
            <person name="Sun H."/>
            <person name="Tritt A."/>
            <person name="Yoshinaga Y."/>
            <person name="Zwiers L.-H."/>
            <person name="Turgeon B."/>
            <person name="Goodwin S."/>
            <person name="Spatafora J."/>
            <person name="Crous P."/>
            <person name="Grigoriev I."/>
        </authorList>
    </citation>
    <scope>NUCLEOTIDE SEQUENCE</scope>
    <source>
        <strain evidence="1">CBS 122368</strain>
    </source>
</reference>
<keyword evidence="2" id="KW-1185">Reference proteome</keyword>